<protein>
    <submittedName>
        <fullName evidence="3">Uncharacterized protein</fullName>
    </submittedName>
</protein>
<keyword evidence="4" id="KW-1185">Reference proteome</keyword>
<name>A0A0D2CXH4_9EURO</name>
<gene>
    <name evidence="3" type="ORF">PV07_01322</name>
</gene>
<dbReference type="EMBL" id="KN847040">
    <property type="protein sequence ID" value="KIW34545.1"/>
    <property type="molecule type" value="Genomic_DNA"/>
</dbReference>
<feature type="chain" id="PRO_5002240139" evidence="2">
    <location>
        <begin position="25"/>
        <end position="235"/>
    </location>
</feature>
<dbReference type="Proteomes" id="UP000054466">
    <property type="component" value="Unassembled WGS sequence"/>
</dbReference>
<dbReference type="OrthoDB" id="4160917at2759"/>
<feature type="signal peptide" evidence="2">
    <location>
        <begin position="1"/>
        <end position="24"/>
    </location>
</feature>
<evidence type="ECO:0000313" key="4">
    <source>
        <dbReference type="Proteomes" id="UP000054466"/>
    </source>
</evidence>
<dbReference type="VEuPathDB" id="FungiDB:PV07_01322"/>
<evidence type="ECO:0000256" key="1">
    <source>
        <dbReference type="SAM" id="Phobius"/>
    </source>
</evidence>
<accession>A0A0D2CXH4</accession>
<proteinExistence type="predicted"/>
<dbReference type="RefSeq" id="XP_016254761.1">
    <property type="nucleotide sequence ID" value="XM_016387833.1"/>
</dbReference>
<dbReference type="HOGENOM" id="CLU_1343083_0_0_1"/>
<keyword evidence="1" id="KW-1133">Transmembrane helix</keyword>
<dbReference type="AlphaFoldDB" id="A0A0D2CXH4"/>
<sequence length="235" mass="23630">MAGSYVFAVIVTLLSALGPRSTAAQNSCGTDQNPYCAGDSTFEQICCPYPNVCYWQNRNGEPGCCPAGQVCDGSSPYYPSTPQPTPTLQTTTVHPSTITITPTPVPAPSTTVVTGGGIIIVTTVPNSGATVTTAPYSIVTITTHPNSVSTITTIYTGACGGGVCSTVTSGVVGVYSTVTSVVSGAFSTVTSGAASAFSTVSGILVGSNNAPGLSPASMFVHFMATLFVIVGNLFG</sequence>
<reference evidence="3 4" key="1">
    <citation type="submission" date="2015-01" db="EMBL/GenBank/DDBJ databases">
        <title>The Genome Sequence of Cladophialophora immunda CBS83496.</title>
        <authorList>
            <consortium name="The Broad Institute Genomics Platform"/>
            <person name="Cuomo C."/>
            <person name="de Hoog S."/>
            <person name="Gorbushina A."/>
            <person name="Stielow B."/>
            <person name="Teixiera M."/>
            <person name="Abouelleil A."/>
            <person name="Chapman S.B."/>
            <person name="Priest M."/>
            <person name="Young S.K."/>
            <person name="Wortman J."/>
            <person name="Nusbaum C."/>
            <person name="Birren B."/>
        </authorList>
    </citation>
    <scope>NUCLEOTIDE SEQUENCE [LARGE SCALE GENOMIC DNA]</scope>
    <source>
        <strain evidence="3 4">CBS 83496</strain>
    </source>
</reference>
<keyword evidence="2" id="KW-0732">Signal</keyword>
<feature type="transmembrane region" description="Helical" evidence="1">
    <location>
        <begin position="216"/>
        <end position="234"/>
    </location>
</feature>
<evidence type="ECO:0000256" key="2">
    <source>
        <dbReference type="SAM" id="SignalP"/>
    </source>
</evidence>
<organism evidence="3 4">
    <name type="scientific">Cladophialophora immunda</name>
    <dbReference type="NCBI Taxonomy" id="569365"/>
    <lineage>
        <taxon>Eukaryota</taxon>
        <taxon>Fungi</taxon>
        <taxon>Dikarya</taxon>
        <taxon>Ascomycota</taxon>
        <taxon>Pezizomycotina</taxon>
        <taxon>Eurotiomycetes</taxon>
        <taxon>Chaetothyriomycetidae</taxon>
        <taxon>Chaetothyriales</taxon>
        <taxon>Herpotrichiellaceae</taxon>
        <taxon>Cladophialophora</taxon>
    </lineage>
</organism>
<keyword evidence="1" id="KW-0472">Membrane</keyword>
<keyword evidence="1" id="KW-0812">Transmembrane</keyword>
<evidence type="ECO:0000313" key="3">
    <source>
        <dbReference type="EMBL" id="KIW34545.1"/>
    </source>
</evidence>
<dbReference type="GeneID" id="27340516"/>